<feature type="non-terminal residue" evidence="1">
    <location>
        <position position="65"/>
    </location>
</feature>
<dbReference type="EMBL" id="CAJVCH010130813">
    <property type="protein sequence ID" value="CAG7726099.1"/>
    <property type="molecule type" value="Genomic_DNA"/>
</dbReference>
<evidence type="ECO:0000313" key="1">
    <source>
        <dbReference type="EMBL" id="CAG7726099.1"/>
    </source>
</evidence>
<accession>A0A8J2JXU1</accession>
<dbReference type="Proteomes" id="UP000708208">
    <property type="component" value="Unassembled WGS sequence"/>
</dbReference>
<reference evidence="1" key="1">
    <citation type="submission" date="2021-06" db="EMBL/GenBank/DDBJ databases">
        <authorList>
            <person name="Hodson N. C."/>
            <person name="Mongue J. A."/>
            <person name="Jaron S. K."/>
        </authorList>
    </citation>
    <scope>NUCLEOTIDE SEQUENCE</scope>
</reference>
<comment type="caution">
    <text evidence="1">The sequence shown here is derived from an EMBL/GenBank/DDBJ whole genome shotgun (WGS) entry which is preliminary data.</text>
</comment>
<proteinExistence type="predicted"/>
<dbReference type="AlphaFoldDB" id="A0A8J2JXU1"/>
<feature type="non-terminal residue" evidence="1">
    <location>
        <position position="1"/>
    </location>
</feature>
<organism evidence="1 2">
    <name type="scientific">Allacma fusca</name>
    <dbReference type="NCBI Taxonomy" id="39272"/>
    <lineage>
        <taxon>Eukaryota</taxon>
        <taxon>Metazoa</taxon>
        <taxon>Ecdysozoa</taxon>
        <taxon>Arthropoda</taxon>
        <taxon>Hexapoda</taxon>
        <taxon>Collembola</taxon>
        <taxon>Symphypleona</taxon>
        <taxon>Sminthuridae</taxon>
        <taxon>Allacma</taxon>
    </lineage>
</organism>
<name>A0A8J2JXU1_9HEXA</name>
<protein>
    <submittedName>
        <fullName evidence="1">Uncharacterized protein</fullName>
    </submittedName>
</protein>
<keyword evidence="2" id="KW-1185">Reference proteome</keyword>
<evidence type="ECO:0000313" key="2">
    <source>
        <dbReference type="Proteomes" id="UP000708208"/>
    </source>
</evidence>
<sequence length="65" mass="7768">AALPLDPVPENVLTFVSWEDVVDFFEFRVMDGFEEIDIMREFFTDDEDEDEDEFFDPIGNLEDWQ</sequence>
<gene>
    <name evidence="1" type="ORF">AFUS01_LOCUS15029</name>
</gene>